<dbReference type="Pfam" id="PF04545">
    <property type="entry name" value="Sigma70_r4"/>
    <property type="match status" value="1"/>
</dbReference>
<dbReference type="InterPro" id="IPR014284">
    <property type="entry name" value="RNA_pol_sigma-70_dom"/>
</dbReference>
<dbReference type="NCBIfam" id="TIGR02937">
    <property type="entry name" value="sigma70-ECF"/>
    <property type="match status" value="1"/>
</dbReference>
<dbReference type="Pfam" id="PF04542">
    <property type="entry name" value="Sigma70_r2"/>
    <property type="match status" value="1"/>
</dbReference>
<dbReference type="CDD" id="cd06171">
    <property type="entry name" value="Sigma70_r4"/>
    <property type="match status" value="1"/>
</dbReference>
<dbReference type="GO" id="GO:0006352">
    <property type="term" value="P:DNA-templated transcription initiation"/>
    <property type="evidence" value="ECO:0007669"/>
    <property type="project" value="InterPro"/>
</dbReference>
<dbReference type="Gene3D" id="1.10.1740.10">
    <property type="match status" value="1"/>
</dbReference>
<dbReference type="PANTHER" id="PTHR43133:SF57">
    <property type="entry name" value="RNA POLYMERASE SIGMA-70 FACTOR"/>
    <property type="match status" value="1"/>
</dbReference>
<dbReference type="InterPro" id="IPR036388">
    <property type="entry name" value="WH-like_DNA-bd_sf"/>
</dbReference>
<evidence type="ECO:0000259" key="6">
    <source>
        <dbReference type="Pfam" id="PF04542"/>
    </source>
</evidence>
<protein>
    <submittedName>
        <fullName evidence="8">RNA polymerase ECF-type sigma factor</fullName>
    </submittedName>
</protein>
<dbReference type="SUPFAM" id="SSF88946">
    <property type="entry name" value="Sigma2 domain of RNA polymerase sigma factors"/>
    <property type="match status" value="1"/>
</dbReference>
<sequence length="185" mass="21807">MAILQLKADKSDQRQTALIHRSQEGDEQAFGELYEIWARRVYRFIYFKIRSVPMAEDMTSEVFLKVWQKIHQYKPQAGAKFSAWLYAVARNVVIDYYRVSSREELSFENLPEIADLEGEEPYREASHIESALQRLPEEYQKVLRLRFVDEMPIARVAQAIKKKEANVRAITVRALARLRQELEKN</sequence>
<dbReference type="InterPro" id="IPR013324">
    <property type="entry name" value="RNA_pol_sigma_r3/r4-like"/>
</dbReference>
<dbReference type="InterPro" id="IPR039425">
    <property type="entry name" value="RNA_pol_sigma-70-like"/>
</dbReference>
<evidence type="ECO:0000256" key="1">
    <source>
        <dbReference type="ARBA" id="ARBA00010641"/>
    </source>
</evidence>
<evidence type="ECO:0000256" key="3">
    <source>
        <dbReference type="ARBA" id="ARBA00023082"/>
    </source>
</evidence>
<keyword evidence="2" id="KW-0805">Transcription regulation</keyword>
<reference evidence="8 9" key="1">
    <citation type="journal article" date="2015" name="Nature">
        <title>rRNA introns, odd ribosomes, and small enigmatic genomes across a large radiation of phyla.</title>
        <authorList>
            <person name="Brown C.T."/>
            <person name="Hug L.A."/>
            <person name="Thomas B.C."/>
            <person name="Sharon I."/>
            <person name="Castelle C.J."/>
            <person name="Singh A."/>
            <person name="Wilkins M.J."/>
            <person name="Williams K.H."/>
            <person name="Banfield J.F."/>
        </authorList>
    </citation>
    <scope>NUCLEOTIDE SEQUENCE [LARGE SCALE GENOMIC DNA]</scope>
</reference>
<comment type="caution">
    <text evidence="8">The sequence shown here is derived from an EMBL/GenBank/DDBJ whole genome shotgun (WGS) entry which is preliminary data.</text>
</comment>
<evidence type="ECO:0000313" key="9">
    <source>
        <dbReference type="Proteomes" id="UP000034913"/>
    </source>
</evidence>
<accession>A0A0G1X823</accession>
<dbReference type="Gene3D" id="1.10.10.10">
    <property type="entry name" value="Winged helix-like DNA-binding domain superfamily/Winged helix DNA-binding domain"/>
    <property type="match status" value="1"/>
</dbReference>
<dbReference type="Proteomes" id="UP000034913">
    <property type="component" value="Unassembled WGS sequence"/>
</dbReference>
<name>A0A0G1X823_UNCK3</name>
<evidence type="ECO:0000256" key="5">
    <source>
        <dbReference type="ARBA" id="ARBA00023163"/>
    </source>
</evidence>
<evidence type="ECO:0000256" key="4">
    <source>
        <dbReference type="ARBA" id="ARBA00023125"/>
    </source>
</evidence>
<dbReference type="GO" id="GO:0016987">
    <property type="term" value="F:sigma factor activity"/>
    <property type="evidence" value="ECO:0007669"/>
    <property type="project" value="UniProtKB-KW"/>
</dbReference>
<feature type="domain" description="RNA polymerase sigma-70 region 4" evidence="7">
    <location>
        <begin position="131"/>
        <end position="180"/>
    </location>
</feature>
<evidence type="ECO:0000313" key="8">
    <source>
        <dbReference type="EMBL" id="KKW27126.1"/>
    </source>
</evidence>
<comment type="similarity">
    <text evidence="1">Belongs to the sigma-70 factor family. ECF subfamily.</text>
</comment>
<dbReference type="AlphaFoldDB" id="A0A0G1X823"/>
<keyword evidence="4" id="KW-0238">DNA-binding</keyword>
<feature type="domain" description="RNA polymerase sigma-70 region 2" evidence="6">
    <location>
        <begin position="33"/>
        <end position="102"/>
    </location>
</feature>
<dbReference type="EMBL" id="LCRB01000001">
    <property type="protein sequence ID" value="KKW27126.1"/>
    <property type="molecule type" value="Genomic_DNA"/>
</dbReference>
<dbReference type="InterPro" id="IPR013325">
    <property type="entry name" value="RNA_pol_sigma_r2"/>
</dbReference>
<keyword evidence="3" id="KW-0731">Sigma factor</keyword>
<evidence type="ECO:0000256" key="2">
    <source>
        <dbReference type="ARBA" id="ARBA00023015"/>
    </source>
</evidence>
<gene>
    <name evidence="8" type="ORF">VF00_C0001G0061</name>
</gene>
<dbReference type="GO" id="GO:0003677">
    <property type="term" value="F:DNA binding"/>
    <property type="evidence" value="ECO:0007669"/>
    <property type="project" value="UniProtKB-KW"/>
</dbReference>
<dbReference type="SUPFAM" id="SSF88659">
    <property type="entry name" value="Sigma3 and sigma4 domains of RNA polymerase sigma factors"/>
    <property type="match status" value="1"/>
</dbReference>
<evidence type="ECO:0000259" key="7">
    <source>
        <dbReference type="Pfam" id="PF04545"/>
    </source>
</evidence>
<proteinExistence type="inferred from homology"/>
<dbReference type="InterPro" id="IPR007630">
    <property type="entry name" value="RNA_pol_sigma70_r4"/>
</dbReference>
<dbReference type="PANTHER" id="PTHR43133">
    <property type="entry name" value="RNA POLYMERASE ECF-TYPE SIGMA FACTO"/>
    <property type="match status" value="1"/>
</dbReference>
<organism evidence="8 9">
    <name type="scientific">candidate division Kazan bacterium GW2011_GWB1_52_7</name>
    <dbReference type="NCBI Taxonomy" id="1620414"/>
    <lineage>
        <taxon>Bacteria</taxon>
        <taxon>Bacteria division Kazan-3B-28</taxon>
    </lineage>
</organism>
<keyword evidence="5" id="KW-0804">Transcription</keyword>
<dbReference type="InterPro" id="IPR007627">
    <property type="entry name" value="RNA_pol_sigma70_r2"/>
</dbReference>